<name>A0A448WCI5_9PLAT</name>
<evidence type="ECO:0000313" key="3">
    <source>
        <dbReference type="Proteomes" id="UP000784294"/>
    </source>
</evidence>
<dbReference type="EMBL" id="CAAALY010003982">
    <property type="protein sequence ID" value="VEL08445.1"/>
    <property type="molecule type" value="Genomic_DNA"/>
</dbReference>
<protein>
    <submittedName>
        <fullName evidence="2">Uncharacterized protein</fullName>
    </submittedName>
</protein>
<evidence type="ECO:0000256" key="1">
    <source>
        <dbReference type="SAM" id="MobiDB-lite"/>
    </source>
</evidence>
<evidence type="ECO:0000313" key="2">
    <source>
        <dbReference type="EMBL" id="VEL08445.1"/>
    </source>
</evidence>
<reference evidence="2" key="1">
    <citation type="submission" date="2018-11" db="EMBL/GenBank/DDBJ databases">
        <authorList>
            <consortium name="Pathogen Informatics"/>
        </authorList>
    </citation>
    <scope>NUCLEOTIDE SEQUENCE</scope>
</reference>
<dbReference type="Proteomes" id="UP000784294">
    <property type="component" value="Unassembled WGS sequence"/>
</dbReference>
<keyword evidence="3" id="KW-1185">Reference proteome</keyword>
<dbReference type="AlphaFoldDB" id="A0A448WCI5"/>
<accession>A0A448WCI5</accession>
<sequence length="256" mass="28114">MRPGRIKLSSKTRRYMFSGEGRRHDNGGGVCYDRKIDGPDASVLPRLTLHRAYTPASFCSIETPTASHGKDVKVDKEDFRSSPVCQGCVAHYPVQTVIRRHRHYSLKPGCVNFDPLNAFAMRLSAGRPECRSQRQLDYAGDYQMETLPAGTKVEPRYLSLTGGREGTLDNSSSHSRESWAGTGHEPSRSSVEIEAGAGVSGGLDAVSLRGRSECSDYGTCDRLTYADIFPTTQHRNGGSANLSEPSGELVYFGWYP</sequence>
<comment type="caution">
    <text evidence="2">The sequence shown here is derived from an EMBL/GenBank/DDBJ whole genome shotgun (WGS) entry which is preliminary data.</text>
</comment>
<organism evidence="2 3">
    <name type="scientific">Protopolystoma xenopodis</name>
    <dbReference type="NCBI Taxonomy" id="117903"/>
    <lineage>
        <taxon>Eukaryota</taxon>
        <taxon>Metazoa</taxon>
        <taxon>Spiralia</taxon>
        <taxon>Lophotrochozoa</taxon>
        <taxon>Platyhelminthes</taxon>
        <taxon>Monogenea</taxon>
        <taxon>Polyopisthocotylea</taxon>
        <taxon>Polystomatidea</taxon>
        <taxon>Polystomatidae</taxon>
        <taxon>Protopolystoma</taxon>
    </lineage>
</organism>
<feature type="region of interest" description="Disordered" evidence="1">
    <location>
        <begin position="161"/>
        <end position="190"/>
    </location>
</feature>
<proteinExistence type="predicted"/>
<gene>
    <name evidence="2" type="ORF">PXEA_LOCUS1885</name>
</gene>